<dbReference type="AlphaFoldDB" id="A0A3B0XHK7"/>
<gene>
    <name evidence="1" type="ORF">MNBD_GAMMA11-3190</name>
</gene>
<reference evidence="1" key="1">
    <citation type="submission" date="2018-06" db="EMBL/GenBank/DDBJ databases">
        <authorList>
            <person name="Zhirakovskaya E."/>
        </authorList>
    </citation>
    <scope>NUCLEOTIDE SEQUENCE</scope>
</reference>
<feature type="non-terminal residue" evidence="1">
    <location>
        <position position="1"/>
    </location>
</feature>
<evidence type="ECO:0008006" key="2">
    <source>
        <dbReference type="Google" id="ProtNLM"/>
    </source>
</evidence>
<organism evidence="1">
    <name type="scientific">hydrothermal vent metagenome</name>
    <dbReference type="NCBI Taxonomy" id="652676"/>
    <lineage>
        <taxon>unclassified sequences</taxon>
        <taxon>metagenomes</taxon>
        <taxon>ecological metagenomes</taxon>
    </lineage>
</organism>
<dbReference type="Gene3D" id="3.40.50.920">
    <property type="match status" value="1"/>
</dbReference>
<dbReference type="InterPro" id="IPR009014">
    <property type="entry name" value="Transketo_C/PFOR_II"/>
</dbReference>
<evidence type="ECO:0000313" key="1">
    <source>
        <dbReference type="EMBL" id="VAW62902.1"/>
    </source>
</evidence>
<dbReference type="SUPFAM" id="SSF52922">
    <property type="entry name" value="TK C-terminal domain-like"/>
    <property type="match status" value="1"/>
</dbReference>
<name>A0A3B0XHK7_9ZZZZ</name>
<protein>
    <recommendedName>
        <fullName evidence="2">Alpha-ketoacid dehydrogenase subunit beta</fullName>
    </recommendedName>
</protein>
<dbReference type="EMBL" id="UOFG01000184">
    <property type="protein sequence ID" value="VAW62902.1"/>
    <property type="molecule type" value="Genomic_DNA"/>
</dbReference>
<accession>A0A3B0XHK7</accession>
<sequence>LTFLLAPVQRVCGYDTIMPLYRLEEYYMPSAEQIVDGAVNAMEYT</sequence>
<proteinExistence type="predicted"/>